<keyword evidence="5" id="KW-0949">S-adenosyl-L-methionine</keyword>
<comment type="catalytic activity">
    <reaction evidence="7">
        <text>a 2'-deoxyadenosine in DNA + S-adenosyl-L-methionine = an N(6)-methyl-2'-deoxyadenosine in DNA + S-adenosyl-L-homocysteine + H(+)</text>
        <dbReference type="Rhea" id="RHEA:15197"/>
        <dbReference type="Rhea" id="RHEA-COMP:12418"/>
        <dbReference type="Rhea" id="RHEA-COMP:12419"/>
        <dbReference type="ChEBI" id="CHEBI:15378"/>
        <dbReference type="ChEBI" id="CHEBI:57856"/>
        <dbReference type="ChEBI" id="CHEBI:59789"/>
        <dbReference type="ChEBI" id="CHEBI:90615"/>
        <dbReference type="ChEBI" id="CHEBI:90616"/>
        <dbReference type="EC" id="2.1.1.72"/>
    </reaction>
</comment>
<evidence type="ECO:0000256" key="7">
    <source>
        <dbReference type="ARBA" id="ARBA00047942"/>
    </source>
</evidence>
<proteinExistence type="inferred from homology"/>
<evidence type="ECO:0000313" key="10">
    <source>
        <dbReference type="Proteomes" id="UP001501207"/>
    </source>
</evidence>
<dbReference type="InterPro" id="IPR029063">
    <property type="entry name" value="SAM-dependent_MTases_sf"/>
</dbReference>
<keyword evidence="3" id="KW-0489">Methyltransferase</keyword>
<dbReference type="InterPro" id="IPR051537">
    <property type="entry name" value="DNA_Adenine_Mtase"/>
</dbReference>
<dbReference type="Proteomes" id="UP001501207">
    <property type="component" value="Unassembled WGS sequence"/>
</dbReference>
<evidence type="ECO:0000256" key="3">
    <source>
        <dbReference type="ARBA" id="ARBA00022603"/>
    </source>
</evidence>
<evidence type="ECO:0000256" key="4">
    <source>
        <dbReference type="ARBA" id="ARBA00022679"/>
    </source>
</evidence>
<evidence type="ECO:0000256" key="2">
    <source>
        <dbReference type="ARBA" id="ARBA00011900"/>
    </source>
</evidence>
<keyword evidence="6" id="KW-0680">Restriction system</keyword>
<evidence type="ECO:0000259" key="8">
    <source>
        <dbReference type="Pfam" id="PF02384"/>
    </source>
</evidence>
<dbReference type="EMBL" id="BAABFN010000021">
    <property type="protein sequence ID" value="GAA4318419.1"/>
    <property type="molecule type" value="Genomic_DNA"/>
</dbReference>
<evidence type="ECO:0000256" key="6">
    <source>
        <dbReference type="ARBA" id="ARBA00022747"/>
    </source>
</evidence>
<evidence type="ECO:0000256" key="1">
    <source>
        <dbReference type="ARBA" id="ARBA00006594"/>
    </source>
</evidence>
<dbReference type="PANTHER" id="PTHR42933:SF3">
    <property type="entry name" value="TYPE I RESTRICTION ENZYME MJAVIII METHYLASE SUBUNIT"/>
    <property type="match status" value="1"/>
</dbReference>
<protein>
    <recommendedName>
        <fullName evidence="2">site-specific DNA-methyltransferase (adenine-specific)</fullName>
        <ecNumber evidence="2">2.1.1.72</ecNumber>
    </recommendedName>
</protein>
<keyword evidence="4" id="KW-0808">Transferase</keyword>
<evidence type="ECO:0000256" key="5">
    <source>
        <dbReference type="ARBA" id="ARBA00022691"/>
    </source>
</evidence>
<evidence type="ECO:0000313" key="9">
    <source>
        <dbReference type="EMBL" id="GAA4318419.1"/>
    </source>
</evidence>
<dbReference type="SUPFAM" id="SSF53335">
    <property type="entry name" value="S-adenosyl-L-methionine-dependent methyltransferases"/>
    <property type="match status" value="1"/>
</dbReference>
<organism evidence="9 10">
    <name type="scientific">Compostibacter hankyongensis</name>
    <dbReference type="NCBI Taxonomy" id="1007089"/>
    <lineage>
        <taxon>Bacteria</taxon>
        <taxon>Pseudomonadati</taxon>
        <taxon>Bacteroidota</taxon>
        <taxon>Chitinophagia</taxon>
        <taxon>Chitinophagales</taxon>
        <taxon>Chitinophagaceae</taxon>
        <taxon>Compostibacter</taxon>
    </lineage>
</organism>
<dbReference type="PRINTS" id="PR00507">
    <property type="entry name" value="N12N6MTFRASE"/>
</dbReference>
<reference evidence="10" key="1">
    <citation type="journal article" date="2019" name="Int. J. Syst. Evol. Microbiol.">
        <title>The Global Catalogue of Microorganisms (GCM) 10K type strain sequencing project: providing services to taxonomists for standard genome sequencing and annotation.</title>
        <authorList>
            <consortium name="The Broad Institute Genomics Platform"/>
            <consortium name="The Broad Institute Genome Sequencing Center for Infectious Disease"/>
            <person name="Wu L."/>
            <person name="Ma J."/>
        </authorList>
    </citation>
    <scope>NUCLEOTIDE SEQUENCE [LARGE SCALE GENOMIC DNA]</scope>
    <source>
        <strain evidence="10">JCM 17664</strain>
    </source>
</reference>
<name>A0ABP8G6H9_9BACT</name>
<dbReference type="Gene3D" id="3.40.50.150">
    <property type="entry name" value="Vaccinia Virus protein VP39"/>
    <property type="match status" value="1"/>
</dbReference>
<keyword evidence="10" id="KW-1185">Reference proteome</keyword>
<feature type="domain" description="DNA methylase adenine-specific" evidence="8">
    <location>
        <begin position="88"/>
        <end position="178"/>
    </location>
</feature>
<dbReference type="InterPro" id="IPR003356">
    <property type="entry name" value="DNA_methylase_A-5"/>
</dbReference>
<gene>
    <name evidence="9" type="ORF">GCM10023143_31190</name>
</gene>
<comment type="caution">
    <text evidence="9">The sequence shown here is derived from an EMBL/GenBank/DDBJ whole genome shotgun (WGS) entry which is preliminary data.</text>
</comment>
<accession>A0ABP8G6H9</accession>
<sequence length="242" mass="27539">MYQLKKLSAIINQIAVSTSKQTAFSELLDYALLPFEYFETAEELRAAHEKLQSYKHRQQLSTFLTELAELNPEGFGDPLGEFYMQEISHGHLGQFYTPEYVASLMALSVGTRPLNDGERVLDPACGSGRMLLAMGRYNRHLRFYGADLDKVCCKMALLNLLLNSLSGEIAHMNSISNEFYEGYKITTLLKGGYHYPYFIRFQEKEKSEIWIHPATHKNEDEANQKGASKIHVIQGDLFKGLL</sequence>
<dbReference type="PANTHER" id="PTHR42933">
    <property type="entry name" value="SLR6095 PROTEIN"/>
    <property type="match status" value="1"/>
</dbReference>
<dbReference type="EC" id="2.1.1.72" evidence="2"/>
<dbReference type="RefSeq" id="WP_344981057.1">
    <property type="nucleotide sequence ID" value="NZ_BAABFN010000021.1"/>
</dbReference>
<comment type="similarity">
    <text evidence="1">Belongs to the N(4)/N(6)-methyltransferase family.</text>
</comment>
<dbReference type="Pfam" id="PF02384">
    <property type="entry name" value="N6_Mtase"/>
    <property type="match status" value="1"/>
</dbReference>